<evidence type="ECO:0000256" key="1">
    <source>
        <dbReference type="SAM" id="MobiDB-lite"/>
    </source>
</evidence>
<sequence>MNPGYLHRCVASFFLLLTQQKAGAVNDAKQDASPAHAHALPPKHALDWVTSQLALLWLRCQGWGVAERGYGTTPRSALPMEFSSGAAYNTNTKREVWFYLRNEPPEEGSVWREAGSRQPRLKPGGDAGHGGAAALSSRPQRCETSGFKRHKLYPMTHPRGAVSPARGFLSL</sequence>
<feature type="region of interest" description="Disordered" evidence="1">
    <location>
        <begin position="108"/>
        <end position="141"/>
    </location>
</feature>
<feature type="chain" id="PRO_5040165988" evidence="2">
    <location>
        <begin position="25"/>
        <end position="171"/>
    </location>
</feature>
<gene>
    <name evidence="3" type="ORF">SKAU_G00374560</name>
</gene>
<comment type="caution">
    <text evidence="3">The sequence shown here is derived from an EMBL/GenBank/DDBJ whole genome shotgun (WGS) entry which is preliminary data.</text>
</comment>
<proteinExistence type="predicted"/>
<name>A0A9Q1IFC2_SYNKA</name>
<evidence type="ECO:0000313" key="3">
    <source>
        <dbReference type="EMBL" id="KAJ8338490.1"/>
    </source>
</evidence>
<reference evidence="3" key="1">
    <citation type="journal article" date="2023" name="Science">
        <title>Genome structures resolve the early diversification of teleost fishes.</title>
        <authorList>
            <person name="Parey E."/>
            <person name="Louis A."/>
            <person name="Montfort J."/>
            <person name="Bouchez O."/>
            <person name="Roques C."/>
            <person name="Iampietro C."/>
            <person name="Lluch J."/>
            <person name="Castinel A."/>
            <person name="Donnadieu C."/>
            <person name="Desvignes T."/>
            <person name="Floi Bucao C."/>
            <person name="Jouanno E."/>
            <person name="Wen M."/>
            <person name="Mejri S."/>
            <person name="Dirks R."/>
            <person name="Jansen H."/>
            <person name="Henkel C."/>
            <person name="Chen W.J."/>
            <person name="Zahm M."/>
            <person name="Cabau C."/>
            <person name="Klopp C."/>
            <person name="Thompson A.W."/>
            <person name="Robinson-Rechavi M."/>
            <person name="Braasch I."/>
            <person name="Lecointre G."/>
            <person name="Bobe J."/>
            <person name="Postlethwait J.H."/>
            <person name="Berthelot C."/>
            <person name="Roest Crollius H."/>
            <person name="Guiguen Y."/>
        </authorList>
    </citation>
    <scope>NUCLEOTIDE SEQUENCE</scope>
    <source>
        <strain evidence="3">WJC10195</strain>
    </source>
</reference>
<keyword evidence="4" id="KW-1185">Reference proteome</keyword>
<feature type="signal peptide" evidence="2">
    <location>
        <begin position="1"/>
        <end position="24"/>
    </location>
</feature>
<accession>A0A9Q1IFC2</accession>
<evidence type="ECO:0000256" key="2">
    <source>
        <dbReference type="SAM" id="SignalP"/>
    </source>
</evidence>
<dbReference type="EMBL" id="JAINUF010000018">
    <property type="protein sequence ID" value="KAJ8338490.1"/>
    <property type="molecule type" value="Genomic_DNA"/>
</dbReference>
<dbReference type="AlphaFoldDB" id="A0A9Q1IFC2"/>
<dbReference type="Proteomes" id="UP001152622">
    <property type="component" value="Chromosome 18"/>
</dbReference>
<organism evidence="3 4">
    <name type="scientific">Synaphobranchus kaupii</name>
    <name type="common">Kaup's arrowtooth eel</name>
    <dbReference type="NCBI Taxonomy" id="118154"/>
    <lineage>
        <taxon>Eukaryota</taxon>
        <taxon>Metazoa</taxon>
        <taxon>Chordata</taxon>
        <taxon>Craniata</taxon>
        <taxon>Vertebrata</taxon>
        <taxon>Euteleostomi</taxon>
        <taxon>Actinopterygii</taxon>
        <taxon>Neopterygii</taxon>
        <taxon>Teleostei</taxon>
        <taxon>Anguilliformes</taxon>
        <taxon>Synaphobranchidae</taxon>
        <taxon>Synaphobranchus</taxon>
    </lineage>
</organism>
<evidence type="ECO:0000313" key="4">
    <source>
        <dbReference type="Proteomes" id="UP001152622"/>
    </source>
</evidence>
<keyword evidence="2" id="KW-0732">Signal</keyword>
<protein>
    <submittedName>
        <fullName evidence="3">Uncharacterized protein</fullName>
    </submittedName>
</protein>